<evidence type="ECO:0000256" key="1">
    <source>
        <dbReference type="ARBA" id="ARBA00001947"/>
    </source>
</evidence>
<dbReference type="CDD" id="cd08231">
    <property type="entry name" value="MDR_TM0436_like"/>
    <property type="match status" value="1"/>
</dbReference>
<dbReference type="PATRIC" id="fig|1441923.3.peg.5129"/>
<dbReference type="RefSeq" id="WP_054374794.1">
    <property type="nucleotide sequence ID" value="NZ_AZYO01000092.1"/>
</dbReference>
<dbReference type="NCBIfam" id="TIGR03366">
    <property type="entry name" value="HpnZ_proposed"/>
    <property type="match status" value="1"/>
</dbReference>
<dbReference type="InterPro" id="IPR013154">
    <property type="entry name" value="ADH-like_N"/>
</dbReference>
<accession>A0A0M8PJ85</accession>
<dbReference type="PANTHER" id="PTHR43401:SF2">
    <property type="entry name" value="L-THREONINE 3-DEHYDROGENASE"/>
    <property type="match status" value="1"/>
</dbReference>
<dbReference type="GO" id="GO:0008270">
    <property type="term" value="F:zinc ion binding"/>
    <property type="evidence" value="ECO:0007669"/>
    <property type="project" value="InterPro"/>
</dbReference>
<evidence type="ECO:0000313" key="8">
    <source>
        <dbReference type="EMBL" id="KOS53812.1"/>
    </source>
</evidence>
<feature type="domain" description="Alcohol dehydrogenase-like N-terminal" evidence="7">
    <location>
        <begin position="31"/>
        <end position="146"/>
    </location>
</feature>
<dbReference type="GO" id="GO:0016491">
    <property type="term" value="F:oxidoreductase activity"/>
    <property type="evidence" value="ECO:0007669"/>
    <property type="project" value="UniProtKB-KW"/>
</dbReference>
<evidence type="ECO:0000256" key="4">
    <source>
        <dbReference type="ARBA" id="ARBA00023002"/>
    </source>
</evidence>
<dbReference type="InterPro" id="IPR050129">
    <property type="entry name" value="Zn_alcohol_dh"/>
</dbReference>
<gene>
    <name evidence="8" type="ORF">Z051_23595</name>
</gene>
<comment type="caution">
    <text evidence="8">The sequence shown here is derived from an EMBL/GenBank/DDBJ whole genome shotgun (WGS) entry which is preliminary data.</text>
</comment>
<dbReference type="InterPro" id="IPR011032">
    <property type="entry name" value="GroES-like_sf"/>
</dbReference>
<reference evidence="8 9" key="1">
    <citation type="journal article" date="2015" name="Genome Announc.">
        <title>Draft Genome Sequence of Rhodococcus rhodochrous Strain KG-21, a Soil Isolate from Oil Fields of Krishna-Godavari Basin, India.</title>
        <authorList>
            <person name="Dawar C."/>
            <person name="Aggarwal R.K."/>
        </authorList>
    </citation>
    <scope>NUCLEOTIDE SEQUENCE [LARGE SCALE GENOMIC DNA]</scope>
    <source>
        <strain evidence="8 9">KG-21</strain>
    </source>
</reference>
<keyword evidence="2 5" id="KW-0479">Metal-binding</keyword>
<dbReference type="Pfam" id="PF08240">
    <property type="entry name" value="ADH_N"/>
    <property type="match status" value="1"/>
</dbReference>
<comment type="cofactor">
    <cofactor evidence="1 5">
        <name>Zn(2+)</name>
        <dbReference type="ChEBI" id="CHEBI:29105"/>
    </cofactor>
</comment>
<evidence type="ECO:0000256" key="2">
    <source>
        <dbReference type="ARBA" id="ARBA00022723"/>
    </source>
</evidence>
<evidence type="ECO:0000256" key="5">
    <source>
        <dbReference type="RuleBase" id="RU361277"/>
    </source>
</evidence>
<evidence type="ECO:0000313" key="9">
    <source>
        <dbReference type="Proteomes" id="UP000037712"/>
    </source>
</evidence>
<organism evidence="8 9">
    <name type="scientific">Rhodococcus rhodochrous KG-21</name>
    <dbReference type="NCBI Taxonomy" id="1441923"/>
    <lineage>
        <taxon>Bacteria</taxon>
        <taxon>Bacillati</taxon>
        <taxon>Actinomycetota</taxon>
        <taxon>Actinomycetes</taxon>
        <taxon>Mycobacteriales</taxon>
        <taxon>Nocardiaceae</taxon>
        <taxon>Rhodococcus</taxon>
    </lineage>
</organism>
<name>A0A0M8PJ85_RHORH</name>
<dbReference type="SUPFAM" id="SSF51735">
    <property type="entry name" value="NAD(P)-binding Rossmann-fold domains"/>
    <property type="match status" value="1"/>
</dbReference>
<evidence type="ECO:0000259" key="6">
    <source>
        <dbReference type="Pfam" id="PF00107"/>
    </source>
</evidence>
<feature type="domain" description="Alcohol dehydrogenase-like C-terminal" evidence="6">
    <location>
        <begin position="187"/>
        <end position="298"/>
    </location>
</feature>
<reference evidence="9" key="2">
    <citation type="submission" date="2015-01" db="EMBL/GenBank/DDBJ databases">
        <title>Draft genome sequence of potential hydrocarbon metabolising strain of Rhodococcus rhodochrous.</title>
        <authorList>
            <person name="Aggarwal R.K."/>
            <person name="Dawar C."/>
        </authorList>
    </citation>
    <scope>NUCLEOTIDE SEQUENCE [LARGE SCALE GENOMIC DNA]</scope>
    <source>
        <strain evidence="9">KG-21</strain>
    </source>
</reference>
<comment type="similarity">
    <text evidence="5">Belongs to the zinc-containing alcohol dehydrogenase family.</text>
</comment>
<proteinExistence type="inferred from homology"/>
<dbReference type="Proteomes" id="UP000037712">
    <property type="component" value="Unassembled WGS sequence"/>
</dbReference>
<dbReference type="InterPro" id="IPR017743">
    <property type="entry name" value="ADH_phosphonate_catab-assoc"/>
</dbReference>
<dbReference type="PROSITE" id="PS00059">
    <property type="entry name" value="ADH_ZINC"/>
    <property type="match status" value="1"/>
</dbReference>
<dbReference type="PANTHER" id="PTHR43401">
    <property type="entry name" value="L-THREONINE 3-DEHYDROGENASE"/>
    <property type="match status" value="1"/>
</dbReference>
<dbReference type="InterPro" id="IPR036291">
    <property type="entry name" value="NAD(P)-bd_dom_sf"/>
</dbReference>
<dbReference type="InterPro" id="IPR013149">
    <property type="entry name" value="ADH-like_C"/>
</dbReference>
<sequence length="337" mass="34298">MDPVAGGLTRAAVWTGAGVDMRDVAVPRLGARELLVRIRLATVCGSDLHTVTGRRPGPRPSVLGHEAVGDVVAAGPGAGTVVGARIVWTVTASCGACDRCESGRSAKCRSLRKVGHEPFDGAWALSGAYARYIVLPAGVGVVRVPDPVPDVVAAPAACATATAVAAVEAAGDVAGRRVLVCGAGMLGVTAIALCAEAGADVRVADPDAERIAVAERFGGVGDEGGPVDVALDFSGSAAAVGECLRRLDVGGRLVLAGSVMPGPSVSLDPEAVVRGWLTVTGVHNYEPAHLHRAVEFLARTAGTYPWDELVAEPVRLDDLAKALRRPDAPALRTSVAP</sequence>
<dbReference type="InterPro" id="IPR002328">
    <property type="entry name" value="ADH_Zn_CS"/>
</dbReference>
<protein>
    <submittedName>
        <fullName evidence="8">Dehydrogenase</fullName>
    </submittedName>
</protein>
<keyword evidence="4" id="KW-0560">Oxidoreductase</keyword>
<dbReference type="Pfam" id="PF00107">
    <property type="entry name" value="ADH_zinc_N"/>
    <property type="match status" value="1"/>
</dbReference>
<keyword evidence="3 5" id="KW-0862">Zinc</keyword>
<evidence type="ECO:0000259" key="7">
    <source>
        <dbReference type="Pfam" id="PF08240"/>
    </source>
</evidence>
<dbReference type="Gene3D" id="3.90.180.10">
    <property type="entry name" value="Medium-chain alcohol dehydrogenases, catalytic domain"/>
    <property type="match status" value="1"/>
</dbReference>
<evidence type="ECO:0000256" key="3">
    <source>
        <dbReference type="ARBA" id="ARBA00022833"/>
    </source>
</evidence>
<dbReference type="EMBL" id="AZYO01000092">
    <property type="protein sequence ID" value="KOS53812.1"/>
    <property type="molecule type" value="Genomic_DNA"/>
</dbReference>
<dbReference type="AlphaFoldDB" id="A0A0M8PJ85"/>
<dbReference type="SUPFAM" id="SSF50129">
    <property type="entry name" value="GroES-like"/>
    <property type="match status" value="1"/>
</dbReference>